<dbReference type="EMBL" id="AJTX02000007">
    <property type="protein sequence ID" value="KKI98784.1"/>
    <property type="molecule type" value="Genomic_DNA"/>
</dbReference>
<keyword evidence="7 9" id="KW-0408">Iron</keyword>
<dbReference type="AlphaFoldDB" id="A0A0M2PRH7"/>
<evidence type="ECO:0000313" key="11">
    <source>
        <dbReference type="EMBL" id="KKI98784.1"/>
    </source>
</evidence>
<evidence type="ECO:0000256" key="5">
    <source>
        <dbReference type="ARBA" id="ARBA00022723"/>
    </source>
</evidence>
<dbReference type="GO" id="GO:0031979">
    <property type="term" value="C:plasma membrane-derived thylakoid lumen"/>
    <property type="evidence" value="ECO:0007669"/>
    <property type="project" value="UniProtKB-SubCell"/>
</dbReference>
<evidence type="ECO:0000256" key="6">
    <source>
        <dbReference type="ARBA" id="ARBA00022982"/>
    </source>
</evidence>
<dbReference type="eggNOG" id="COG2010">
    <property type="taxonomic scope" value="Bacteria"/>
</dbReference>
<evidence type="ECO:0000256" key="7">
    <source>
        <dbReference type="ARBA" id="ARBA00023004"/>
    </source>
</evidence>
<dbReference type="PROSITE" id="PS51007">
    <property type="entry name" value="CYTC"/>
    <property type="match status" value="1"/>
</dbReference>
<keyword evidence="8" id="KW-0793">Thylakoid</keyword>
<evidence type="ECO:0000256" key="8">
    <source>
        <dbReference type="ARBA" id="ARBA00023078"/>
    </source>
</evidence>
<dbReference type="STRING" id="317619.GCA_000332315_01558"/>
<dbReference type="Gene3D" id="1.10.760.10">
    <property type="entry name" value="Cytochrome c-like domain"/>
    <property type="match status" value="1"/>
</dbReference>
<protein>
    <submittedName>
        <fullName evidence="11">Cytochrome c6</fullName>
    </submittedName>
</protein>
<evidence type="ECO:0000256" key="1">
    <source>
        <dbReference type="ARBA" id="ARBA00004518"/>
    </source>
</evidence>
<keyword evidence="3" id="KW-0813">Transport</keyword>
<evidence type="ECO:0000256" key="4">
    <source>
        <dbReference type="ARBA" id="ARBA00022617"/>
    </source>
</evidence>
<organism evidence="11 12">
    <name type="scientific">Prochlorothrix hollandica PCC 9006 = CALU 1027</name>
    <dbReference type="NCBI Taxonomy" id="317619"/>
    <lineage>
        <taxon>Bacteria</taxon>
        <taxon>Bacillati</taxon>
        <taxon>Cyanobacteriota</taxon>
        <taxon>Cyanophyceae</taxon>
        <taxon>Prochlorotrichales</taxon>
        <taxon>Prochlorotrichaceae</taxon>
        <taxon>Prochlorothrix</taxon>
    </lineage>
</organism>
<dbReference type="OrthoDB" id="5570429at2"/>
<keyword evidence="12" id="KW-1185">Reference proteome</keyword>
<dbReference type="SUPFAM" id="SSF46626">
    <property type="entry name" value="Cytochrome c"/>
    <property type="match status" value="1"/>
</dbReference>
<dbReference type="InterPro" id="IPR036909">
    <property type="entry name" value="Cyt_c-like_dom_sf"/>
</dbReference>
<evidence type="ECO:0000256" key="3">
    <source>
        <dbReference type="ARBA" id="ARBA00022448"/>
    </source>
</evidence>
<evidence type="ECO:0000313" key="12">
    <source>
        <dbReference type="Proteomes" id="UP000034681"/>
    </source>
</evidence>
<comment type="caution">
    <text evidence="11">The sequence shown here is derived from an EMBL/GenBank/DDBJ whole genome shotgun (WGS) entry which is preliminary data.</text>
</comment>
<evidence type="ECO:0000259" key="10">
    <source>
        <dbReference type="PROSITE" id="PS51007"/>
    </source>
</evidence>
<accession>A0A0M2PRH7</accession>
<keyword evidence="6" id="KW-0249">Electron transport</keyword>
<dbReference type="PANTHER" id="PTHR34688">
    <property type="entry name" value="CYTOCHROME C6, CHLOROPLASTIC"/>
    <property type="match status" value="1"/>
</dbReference>
<gene>
    <name evidence="11" type="ORF">PROH_17295</name>
</gene>
<reference evidence="11" key="1">
    <citation type="submission" date="2012-04" db="EMBL/GenBank/DDBJ databases">
        <authorList>
            <person name="Borisov I.G."/>
            <person name="Ivanikova N.V."/>
            <person name="Pinevich A.V."/>
        </authorList>
    </citation>
    <scope>NUCLEOTIDE SEQUENCE</scope>
    <source>
        <strain evidence="11">CALU 1027</strain>
    </source>
</reference>
<keyword evidence="5 9" id="KW-0479">Metal-binding</keyword>
<dbReference type="GO" id="GO:0020037">
    <property type="term" value="F:heme binding"/>
    <property type="evidence" value="ECO:0007669"/>
    <property type="project" value="InterPro"/>
</dbReference>
<keyword evidence="4 9" id="KW-0349">Heme</keyword>
<dbReference type="GO" id="GO:0005506">
    <property type="term" value="F:iron ion binding"/>
    <property type="evidence" value="ECO:0007669"/>
    <property type="project" value="InterPro"/>
</dbReference>
<dbReference type="PANTHER" id="PTHR34688:SF2">
    <property type="entry name" value="CYTOCHROME C6, CHLOROPLASTIC"/>
    <property type="match status" value="1"/>
</dbReference>
<sequence length="97" mass="9948">MLTATVTLTAPAFAAASGASIFSAKCAQCHLGGKNIINPTKTLSLADLQANGKDTVSAIVAQITNGKAPMPAFKVLLKADEIEAVSTYVLEKAQAGW</sequence>
<dbReference type="GO" id="GO:0009055">
    <property type="term" value="F:electron transfer activity"/>
    <property type="evidence" value="ECO:0007669"/>
    <property type="project" value="InterPro"/>
</dbReference>
<dbReference type="Pfam" id="PF13442">
    <property type="entry name" value="Cytochrome_CBB3"/>
    <property type="match status" value="1"/>
</dbReference>
<comment type="subcellular location">
    <subcellularLocation>
        <location evidence="1">Cellular thylakoid lumen</location>
    </subcellularLocation>
</comment>
<name>A0A0M2PRH7_PROHO</name>
<dbReference type="InterPro" id="IPR008168">
    <property type="entry name" value="Cyt_C_IC"/>
</dbReference>
<feature type="domain" description="Cytochrome c" evidence="10">
    <location>
        <begin position="13"/>
        <end position="93"/>
    </location>
</feature>
<evidence type="ECO:0000256" key="2">
    <source>
        <dbReference type="ARBA" id="ARBA00009650"/>
    </source>
</evidence>
<dbReference type="PRINTS" id="PR00605">
    <property type="entry name" value="CYTCHROMECIC"/>
</dbReference>
<dbReference type="Proteomes" id="UP000034681">
    <property type="component" value="Unassembled WGS sequence"/>
</dbReference>
<proteinExistence type="inferred from homology"/>
<comment type="similarity">
    <text evidence="2">Belongs to the cytochrome c family. PetJ subfamily.</text>
</comment>
<evidence type="ECO:0000256" key="9">
    <source>
        <dbReference type="PROSITE-ProRule" id="PRU00433"/>
    </source>
</evidence>
<dbReference type="InterPro" id="IPR023655">
    <property type="entry name" value="Cyt_C6"/>
</dbReference>
<dbReference type="InterPro" id="IPR009056">
    <property type="entry name" value="Cyt_c-like_dom"/>
</dbReference>